<dbReference type="SUPFAM" id="SSF46689">
    <property type="entry name" value="Homeodomain-like"/>
    <property type="match status" value="1"/>
</dbReference>
<dbReference type="Proteomes" id="UP000031599">
    <property type="component" value="Unassembled WGS sequence"/>
</dbReference>
<gene>
    <name evidence="2" type="ORF">DB30_07960</name>
</gene>
<accession>A0A0C2D093</accession>
<protein>
    <recommendedName>
        <fullName evidence="4">Mobile element protein</fullName>
    </recommendedName>
</protein>
<comment type="caution">
    <text evidence="2">The sequence shown here is derived from an EMBL/GenBank/DDBJ whole genome shotgun (WGS) entry which is preliminary data.</text>
</comment>
<dbReference type="EMBL" id="JMCC02000092">
    <property type="protein sequence ID" value="KIG13572.1"/>
    <property type="molecule type" value="Genomic_DNA"/>
</dbReference>
<name>A0A0C2D093_9BACT</name>
<dbReference type="AlphaFoldDB" id="A0A0C2D093"/>
<sequence length="55" mass="6405">MNQAKVDEGGTSDAGPLTTEEREELKQLRRQNRELQMERDFLKKAAAFVCHERDQ</sequence>
<reference evidence="2 3" key="1">
    <citation type="submission" date="2014-12" db="EMBL/GenBank/DDBJ databases">
        <title>Genome assembly of Enhygromyxa salina DSM 15201.</title>
        <authorList>
            <person name="Sharma G."/>
            <person name="Subramanian S."/>
        </authorList>
    </citation>
    <scope>NUCLEOTIDE SEQUENCE [LARGE SCALE GENOMIC DNA]</scope>
    <source>
        <strain evidence="2 3">DSM 15201</strain>
    </source>
</reference>
<evidence type="ECO:0000313" key="3">
    <source>
        <dbReference type="Proteomes" id="UP000031599"/>
    </source>
</evidence>
<dbReference type="InterPro" id="IPR009057">
    <property type="entry name" value="Homeodomain-like_sf"/>
</dbReference>
<organism evidence="2 3">
    <name type="scientific">Enhygromyxa salina</name>
    <dbReference type="NCBI Taxonomy" id="215803"/>
    <lineage>
        <taxon>Bacteria</taxon>
        <taxon>Pseudomonadati</taxon>
        <taxon>Myxococcota</taxon>
        <taxon>Polyangia</taxon>
        <taxon>Nannocystales</taxon>
        <taxon>Nannocystaceae</taxon>
        <taxon>Enhygromyxa</taxon>
    </lineage>
</organism>
<evidence type="ECO:0000256" key="1">
    <source>
        <dbReference type="SAM" id="MobiDB-lite"/>
    </source>
</evidence>
<proteinExistence type="predicted"/>
<feature type="region of interest" description="Disordered" evidence="1">
    <location>
        <begin position="1"/>
        <end position="22"/>
    </location>
</feature>
<evidence type="ECO:0000313" key="2">
    <source>
        <dbReference type="EMBL" id="KIG13572.1"/>
    </source>
</evidence>
<evidence type="ECO:0008006" key="4">
    <source>
        <dbReference type="Google" id="ProtNLM"/>
    </source>
</evidence>